<dbReference type="EMBL" id="JAGFNK010000087">
    <property type="protein sequence ID" value="KAI9508553.1"/>
    <property type="molecule type" value="Genomic_DNA"/>
</dbReference>
<organism evidence="1 2">
    <name type="scientific">Russula earlei</name>
    <dbReference type="NCBI Taxonomy" id="71964"/>
    <lineage>
        <taxon>Eukaryota</taxon>
        <taxon>Fungi</taxon>
        <taxon>Dikarya</taxon>
        <taxon>Basidiomycota</taxon>
        <taxon>Agaricomycotina</taxon>
        <taxon>Agaricomycetes</taxon>
        <taxon>Russulales</taxon>
        <taxon>Russulaceae</taxon>
        <taxon>Russula</taxon>
    </lineage>
</organism>
<dbReference type="Proteomes" id="UP001207468">
    <property type="component" value="Unassembled WGS sequence"/>
</dbReference>
<evidence type="ECO:0000313" key="1">
    <source>
        <dbReference type="EMBL" id="KAI9508553.1"/>
    </source>
</evidence>
<protein>
    <submittedName>
        <fullName evidence="1">Uncharacterized protein</fullName>
    </submittedName>
</protein>
<name>A0ACC0UAB4_9AGAM</name>
<gene>
    <name evidence="1" type="ORF">F5148DRAFT_1283931</name>
</gene>
<proteinExistence type="predicted"/>
<accession>A0ACC0UAB4</accession>
<evidence type="ECO:0000313" key="2">
    <source>
        <dbReference type="Proteomes" id="UP001207468"/>
    </source>
</evidence>
<sequence length="537" mass="60954">MNTASSSRTQTPRIFSGIPHIVIALPGWSLRESLARALSFYRTSSVAVVQSDSVDDLEKGALGSDFRISFKSVALSTYPPGEKPGKGTSRHVVIAPSPVRERRHVQPVEKNGSCWLRFKLWFNTYRKFFTFIVLLNLVGLILTIMHVWQYPRKYTDALVLGNLLTAILVRNELFARLLYLSVNKLFAKWTPLWFRLGCTSVLQHLGGIHSGCAISGFAWLIFRLHMIFSHRKDNPGVVLFIGVMTSIALGTCIGSALPWIRNAHHNVFERHHRFLGWLGLISTWILIILADRYDTTTHSWNAVFSIAKRQDFWFCLCMTVFILTPWFTIRKVKVDVEVPSSKIAVVRFERGMQHGLLARISRSAVMEYHAFGIVSEGKHARYHYLICGVKGDFTRNLVLNPPTHLWTRQLKFAGISNTSTLYRRGIHICTGSGIGSALATCLQNLDWYLIWIGSEQAKTFGPTISGLIRRHIGRERITVWDCEYQGGRPDTMRLVKEVYTSWQAEVVFITSNRQGNQEIMTGCMEAGIPAFGTLWDF</sequence>
<comment type="caution">
    <text evidence="1">The sequence shown here is derived from an EMBL/GenBank/DDBJ whole genome shotgun (WGS) entry which is preliminary data.</text>
</comment>
<reference evidence="1" key="1">
    <citation type="submission" date="2021-03" db="EMBL/GenBank/DDBJ databases">
        <title>Evolutionary priming and transition to the ectomycorrhizal habit in an iconic lineage of mushroom-forming fungi: is preadaptation a requirement?</title>
        <authorList>
            <consortium name="DOE Joint Genome Institute"/>
            <person name="Looney B.P."/>
            <person name="Miyauchi S."/>
            <person name="Morin E."/>
            <person name="Drula E."/>
            <person name="Courty P.E."/>
            <person name="Chicoki N."/>
            <person name="Fauchery L."/>
            <person name="Kohler A."/>
            <person name="Kuo A."/>
            <person name="LaButti K."/>
            <person name="Pangilinan J."/>
            <person name="Lipzen A."/>
            <person name="Riley R."/>
            <person name="Andreopoulos W."/>
            <person name="He G."/>
            <person name="Johnson J."/>
            <person name="Barry K.W."/>
            <person name="Grigoriev I.V."/>
            <person name="Nagy L."/>
            <person name="Hibbett D."/>
            <person name="Henrissat B."/>
            <person name="Matheny P.B."/>
            <person name="Labbe J."/>
            <person name="Martin A.F."/>
        </authorList>
    </citation>
    <scope>NUCLEOTIDE SEQUENCE</scope>
    <source>
        <strain evidence="1">BPL698</strain>
    </source>
</reference>
<keyword evidence="2" id="KW-1185">Reference proteome</keyword>